<evidence type="ECO:0000313" key="1">
    <source>
        <dbReference type="EMBL" id="PCG75656.1"/>
    </source>
</evidence>
<dbReference type="AlphaFoldDB" id="A0A2A4JV58"/>
<reference evidence="1" key="1">
    <citation type="submission" date="2017-09" db="EMBL/GenBank/DDBJ databases">
        <title>Contemporary evolution of a Lepidopteran species, Heliothis virescens, in response to modern agricultural practices.</title>
        <authorList>
            <person name="Fritz M.L."/>
            <person name="Deyonke A.M."/>
            <person name="Papanicolaou A."/>
            <person name="Micinski S."/>
            <person name="Westbrook J."/>
            <person name="Gould F."/>
        </authorList>
    </citation>
    <scope>NUCLEOTIDE SEQUENCE [LARGE SCALE GENOMIC DNA]</scope>
    <source>
        <strain evidence="1">HvINT-</strain>
        <tissue evidence="1">Whole body</tissue>
    </source>
</reference>
<sequence length="134" mass="15394">MFVYLLLLLPKIEAANIVISDYSITQVKIEGDGVKVLTNTIDEDDDESKHLRKKNQEAMLKELGMGFLIPRFETEGQKRFMKIRYHDKPARFKLGVRAHDKDGGENKTQTLPMLQLIGLFTKLLEYVPLFLNLG</sequence>
<proteinExistence type="predicted"/>
<gene>
    <name evidence="1" type="ORF">B5V51_11216</name>
</gene>
<dbReference type="EMBL" id="NWSH01000560">
    <property type="protein sequence ID" value="PCG75656.1"/>
    <property type="molecule type" value="Genomic_DNA"/>
</dbReference>
<comment type="caution">
    <text evidence="1">The sequence shown here is derived from an EMBL/GenBank/DDBJ whole genome shotgun (WGS) entry which is preliminary data.</text>
</comment>
<protein>
    <submittedName>
        <fullName evidence="1">Uncharacterized protein</fullName>
    </submittedName>
</protein>
<name>A0A2A4JV58_HELVI</name>
<accession>A0A2A4JV58</accession>
<organism evidence="1">
    <name type="scientific">Heliothis virescens</name>
    <name type="common">Tobacco budworm moth</name>
    <dbReference type="NCBI Taxonomy" id="7102"/>
    <lineage>
        <taxon>Eukaryota</taxon>
        <taxon>Metazoa</taxon>
        <taxon>Ecdysozoa</taxon>
        <taxon>Arthropoda</taxon>
        <taxon>Hexapoda</taxon>
        <taxon>Insecta</taxon>
        <taxon>Pterygota</taxon>
        <taxon>Neoptera</taxon>
        <taxon>Endopterygota</taxon>
        <taxon>Lepidoptera</taxon>
        <taxon>Glossata</taxon>
        <taxon>Ditrysia</taxon>
        <taxon>Noctuoidea</taxon>
        <taxon>Noctuidae</taxon>
        <taxon>Heliothinae</taxon>
        <taxon>Heliothis</taxon>
    </lineage>
</organism>